<accession>X6NDI9</accession>
<gene>
    <name evidence="2" type="ORF">RFI_13338</name>
</gene>
<sequence>MSLLQADKLVLLSNLYAHLEELTDSEKIIFFSEILAKVFGDSHSLANVIFGWLHQNMDEISVEQWHKSISIAKKVKQSTTGASLKDEDDNKEKSDSVTTSASNDNYSNNRNVLLNSSTDVMVTICSYLDMKSVIKMQSVSRKVLGLARKWLSRLNQNVVGFELSHLSKQEKKYCHVSSLYPFFQYKKWDIRVLETDAAAFQSGSKVDGLMKSIQNQLSNLHLRFLGHRQKNVAALFSRFLNCQFPKLDTVFVDCQKSFIENQNHWWHAFVSLNPQLTKVCLKNWAWTTSLQSLQPLPFVRHLTLYSGRNIYLPIVLMAYPNLKSLVFRYCHFSTNKFCFQ</sequence>
<dbReference type="SUPFAM" id="SSF52047">
    <property type="entry name" value="RNI-like"/>
    <property type="match status" value="1"/>
</dbReference>
<dbReference type="EMBL" id="ASPP01009675">
    <property type="protein sequence ID" value="ETO23829.1"/>
    <property type="molecule type" value="Genomic_DNA"/>
</dbReference>
<dbReference type="AlphaFoldDB" id="X6NDI9"/>
<proteinExistence type="predicted"/>
<evidence type="ECO:0000256" key="1">
    <source>
        <dbReference type="SAM" id="MobiDB-lite"/>
    </source>
</evidence>
<feature type="region of interest" description="Disordered" evidence="1">
    <location>
        <begin position="80"/>
        <end position="103"/>
    </location>
</feature>
<evidence type="ECO:0008006" key="4">
    <source>
        <dbReference type="Google" id="ProtNLM"/>
    </source>
</evidence>
<feature type="compositionally biased region" description="Basic and acidic residues" evidence="1">
    <location>
        <begin position="84"/>
        <end position="95"/>
    </location>
</feature>
<name>X6NDI9_RETFI</name>
<keyword evidence="3" id="KW-1185">Reference proteome</keyword>
<organism evidence="2 3">
    <name type="scientific">Reticulomyxa filosa</name>
    <dbReference type="NCBI Taxonomy" id="46433"/>
    <lineage>
        <taxon>Eukaryota</taxon>
        <taxon>Sar</taxon>
        <taxon>Rhizaria</taxon>
        <taxon>Retaria</taxon>
        <taxon>Foraminifera</taxon>
        <taxon>Monothalamids</taxon>
        <taxon>Reticulomyxidae</taxon>
        <taxon>Reticulomyxa</taxon>
    </lineage>
</organism>
<protein>
    <recommendedName>
        <fullName evidence="4">F-box domain-containing protein</fullName>
    </recommendedName>
</protein>
<dbReference type="Proteomes" id="UP000023152">
    <property type="component" value="Unassembled WGS sequence"/>
</dbReference>
<evidence type="ECO:0000313" key="2">
    <source>
        <dbReference type="EMBL" id="ETO23829.1"/>
    </source>
</evidence>
<reference evidence="2 3" key="1">
    <citation type="journal article" date="2013" name="Curr. Biol.">
        <title>The Genome of the Foraminiferan Reticulomyxa filosa.</title>
        <authorList>
            <person name="Glockner G."/>
            <person name="Hulsmann N."/>
            <person name="Schleicher M."/>
            <person name="Noegel A.A."/>
            <person name="Eichinger L."/>
            <person name="Gallinger C."/>
            <person name="Pawlowski J."/>
            <person name="Sierra R."/>
            <person name="Euteneuer U."/>
            <person name="Pillet L."/>
            <person name="Moustafa A."/>
            <person name="Platzer M."/>
            <person name="Groth M."/>
            <person name="Szafranski K."/>
            <person name="Schliwa M."/>
        </authorList>
    </citation>
    <scope>NUCLEOTIDE SEQUENCE [LARGE SCALE GENOMIC DNA]</scope>
</reference>
<dbReference type="Gene3D" id="3.80.10.10">
    <property type="entry name" value="Ribonuclease Inhibitor"/>
    <property type="match status" value="1"/>
</dbReference>
<dbReference type="InterPro" id="IPR032675">
    <property type="entry name" value="LRR_dom_sf"/>
</dbReference>
<evidence type="ECO:0000313" key="3">
    <source>
        <dbReference type="Proteomes" id="UP000023152"/>
    </source>
</evidence>
<comment type="caution">
    <text evidence="2">The sequence shown here is derived from an EMBL/GenBank/DDBJ whole genome shotgun (WGS) entry which is preliminary data.</text>
</comment>